<organism evidence="1">
    <name type="scientific">Salmonella phage vB_SEnST11_KE23</name>
    <dbReference type="NCBI Taxonomy" id="3161174"/>
    <lineage>
        <taxon>Viruses</taxon>
        <taxon>Duplodnaviria</taxon>
        <taxon>Heunggongvirae</taxon>
        <taxon>Uroviricota</taxon>
        <taxon>Caudoviricetes</taxon>
        <taxon>Vequintavirinae</taxon>
        <taxon>Seunavirus</taxon>
    </lineage>
</organism>
<reference evidence="1" key="1">
    <citation type="submission" date="2024-05" db="EMBL/GenBank/DDBJ databases">
        <authorList>
            <person name="Mugo M.M."/>
            <person name="Musyoki A.M."/>
            <person name="Makumi A.M."/>
            <person name="Mutai I."/>
            <person name="Drechsel O."/>
            <person name="Kering K.K."/>
            <person name="Muturi P."/>
            <person name="Mbae C.K."/>
            <person name="Kariuki S.M."/>
        </authorList>
    </citation>
    <scope>NUCLEOTIDE SEQUENCE</scope>
</reference>
<gene>
    <name evidence="1" type="ORF">YRYPWZST_CDS0209</name>
</gene>
<protein>
    <submittedName>
        <fullName evidence="1">Uncharacterized protein</fullName>
    </submittedName>
</protein>
<name>A0AAU8GFX1_9CAUD</name>
<proteinExistence type="predicted"/>
<sequence length="30" mass="3575">MNKTRSQLLTTDFCSSILTKLSHWLYDCRI</sequence>
<dbReference type="EMBL" id="PP856722">
    <property type="protein sequence ID" value="XCH40610.1"/>
    <property type="molecule type" value="Genomic_DNA"/>
</dbReference>
<accession>A0AAU8GFX1</accession>
<evidence type="ECO:0000313" key="1">
    <source>
        <dbReference type="EMBL" id="XCH40610.1"/>
    </source>
</evidence>